<keyword evidence="5" id="KW-0812">Transmembrane</keyword>
<evidence type="ECO:0000259" key="7">
    <source>
        <dbReference type="Pfam" id="PF08281"/>
    </source>
</evidence>
<organism evidence="8 9">
    <name type="scientific">Prevotella intermedia</name>
    <dbReference type="NCBI Taxonomy" id="28131"/>
    <lineage>
        <taxon>Bacteria</taxon>
        <taxon>Pseudomonadati</taxon>
        <taxon>Bacteroidota</taxon>
        <taxon>Bacteroidia</taxon>
        <taxon>Bacteroidales</taxon>
        <taxon>Prevotellaceae</taxon>
        <taxon>Prevotella</taxon>
    </lineage>
</organism>
<dbReference type="InterPro" id="IPR014284">
    <property type="entry name" value="RNA_pol_sigma-70_dom"/>
</dbReference>
<dbReference type="Gene3D" id="1.10.1740.10">
    <property type="match status" value="1"/>
</dbReference>
<keyword evidence="5" id="KW-0472">Membrane</keyword>
<evidence type="ECO:0000313" key="8">
    <source>
        <dbReference type="EMBL" id="BAU18125.1"/>
    </source>
</evidence>
<feature type="transmembrane region" description="Helical" evidence="5">
    <location>
        <begin position="26"/>
        <end position="44"/>
    </location>
</feature>
<feature type="domain" description="RNA polymerase sigma-70 region 2" evidence="6">
    <location>
        <begin position="28"/>
        <end position="95"/>
    </location>
</feature>
<gene>
    <name evidence="8" type="ORF">PIOMA14_I_1617</name>
</gene>
<evidence type="ECO:0000256" key="5">
    <source>
        <dbReference type="SAM" id="Phobius"/>
    </source>
</evidence>
<dbReference type="InterPro" id="IPR013324">
    <property type="entry name" value="RNA_pol_sigma_r3/r4-like"/>
</dbReference>
<protein>
    <submittedName>
        <fullName evidence="8">Putative RNA polymerase ECF-type sigma factor</fullName>
    </submittedName>
</protein>
<evidence type="ECO:0000256" key="3">
    <source>
        <dbReference type="ARBA" id="ARBA00023082"/>
    </source>
</evidence>
<dbReference type="Pfam" id="PF08281">
    <property type="entry name" value="Sigma70_r4_2"/>
    <property type="match status" value="1"/>
</dbReference>
<dbReference type="Gene3D" id="1.10.10.10">
    <property type="entry name" value="Winged helix-like DNA-binding domain superfamily/Winged helix DNA-binding domain"/>
    <property type="match status" value="1"/>
</dbReference>
<dbReference type="AlphaFoldDB" id="A0A0S3UKU5"/>
<name>A0A0S3UKU5_PREIN</name>
<keyword evidence="2" id="KW-0805">Transcription regulation</keyword>
<keyword evidence="5" id="KW-1133">Transmembrane helix</keyword>
<dbReference type="NCBIfam" id="TIGR02937">
    <property type="entry name" value="sigma70-ECF"/>
    <property type="match status" value="1"/>
</dbReference>
<dbReference type="PANTHER" id="PTHR43133">
    <property type="entry name" value="RNA POLYMERASE ECF-TYPE SIGMA FACTO"/>
    <property type="match status" value="1"/>
</dbReference>
<evidence type="ECO:0000256" key="4">
    <source>
        <dbReference type="ARBA" id="ARBA00023163"/>
    </source>
</evidence>
<sequence length="187" mass="21381">MIKLDQKEETKIAEGLRKRDTSAMRTFYNLYAGIFMTVCSRYIADIDDAKDVLQDAFIKIFTKIDSFEYRGSGSLLAWSKQVVVMEALGFLRNKKTIPLIYGEQLPEQDDKSDLTVEDIPEEMLLQMIQSLPDGYRVVFNLYVLENKSHKEIGEILGIRAKSSASQLSRAKSILKQQIVSYRKGVKL</sequence>
<dbReference type="InterPro" id="IPR007627">
    <property type="entry name" value="RNA_pol_sigma70_r2"/>
</dbReference>
<evidence type="ECO:0000313" key="9">
    <source>
        <dbReference type="Proteomes" id="UP000217431"/>
    </source>
</evidence>
<dbReference type="STRING" id="28131.BWX40_00265"/>
<evidence type="ECO:0000256" key="2">
    <source>
        <dbReference type="ARBA" id="ARBA00023015"/>
    </source>
</evidence>
<dbReference type="Proteomes" id="UP000217431">
    <property type="component" value="Chromosome I"/>
</dbReference>
<dbReference type="EMBL" id="AP014597">
    <property type="protein sequence ID" value="BAU18125.1"/>
    <property type="molecule type" value="Genomic_DNA"/>
</dbReference>
<dbReference type="GO" id="GO:0003677">
    <property type="term" value="F:DNA binding"/>
    <property type="evidence" value="ECO:0007669"/>
    <property type="project" value="InterPro"/>
</dbReference>
<dbReference type="GO" id="GO:0006352">
    <property type="term" value="P:DNA-templated transcription initiation"/>
    <property type="evidence" value="ECO:0007669"/>
    <property type="project" value="InterPro"/>
</dbReference>
<comment type="similarity">
    <text evidence="1">Belongs to the sigma-70 factor family. ECF subfamily.</text>
</comment>
<feature type="domain" description="RNA polymerase sigma factor 70 region 4 type 2" evidence="7">
    <location>
        <begin position="122"/>
        <end position="172"/>
    </location>
</feature>
<proteinExistence type="inferred from homology"/>
<reference evidence="8 9" key="1">
    <citation type="journal article" date="2016" name="DNA Res.">
        <title>The complete genome sequencing of Prevotella intermedia strain OMA14 and a subsequent fine-scale, intra-species genomic comparison reveal an unusual amplification of conjugative and mobile transposons and identify a novel Prevotella-lineage-specific repeat.</title>
        <authorList>
            <person name="Naito M."/>
            <person name="Ogura Y."/>
            <person name="Itoh T."/>
            <person name="Shoji M."/>
            <person name="Okamoto M."/>
            <person name="Hayashi T."/>
            <person name="Nakayama K."/>
        </authorList>
    </citation>
    <scope>NUCLEOTIDE SEQUENCE [LARGE SCALE GENOMIC DNA]</scope>
    <source>
        <strain evidence="8 9">OMA14</strain>
    </source>
</reference>
<accession>A0A0S3UKU5</accession>
<dbReference type="InterPro" id="IPR039425">
    <property type="entry name" value="RNA_pol_sigma-70-like"/>
</dbReference>
<dbReference type="SUPFAM" id="SSF88946">
    <property type="entry name" value="Sigma2 domain of RNA polymerase sigma factors"/>
    <property type="match status" value="1"/>
</dbReference>
<dbReference type="CDD" id="cd06171">
    <property type="entry name" value="Sigma70_r4"/>
    <property type="match status" value="1"/>
</dbReference>
<dbReference type="GO" id="GO:0016987">
    <property type="term" value="F:sigma factor activity"/>
    <property type="evidence" value="ECO:0007669"/>
    <property type="project" value="UniProtKB-KW"/>
</dbReference>
<keyword evidence="4" id="KW-0804">Transcription</keyword>
<dbReference type="SUPFAM" id="SSF88659">
    <property type="entry name" value="Sigma3 and sigma4 domains of RNA polymerase sigma factors"/>
    <property type="match status" value="1"/>
</dbReference>
<dbReference type="InterPro" id="IPR036388">
    <property type="entry name" value="WH-like_DNA-bd_sf"/>
</dbReference>
<dbReference type="RefSeq" id="WP_096405984.1">
    <property type="nucleotide sequence ID" value="NZ_AP014597.1"/>
</dbReference>
<dbReference type="InterPro" id="IPR013325">
    <property type="entry name" value="RNA_pol_sigma_r2"/>
</dbReference>
<keyword evidence="3" id="KW-0731">Sigma factor</keyword>
<dbReference type="Pfam" id="PF04542">
    <property type="entry name" value="Sigma70_r2"/>
    <property type="match status" value="1"/>
</dbReference>
<evidence type="ECO:0000256" key="1">
    <source>
        <dbReference type="ARBA" id="ARBA00010641"/>
    </source>
</evidence>
<dbReference type="PANTHER" id="PTHR43133:SF46">
    <property type="entry name" value="RNA POLYMERASE SIGMA-70 FACTOR ECF SUBFAMILY"/>
    <property type="match status" value="1"/>
</dbReference>
<evidence type="ECO:0000259" key="6">
    <source>
        <dbReference type="Pfam" id="PF04542"/>
    </source>
</evidence>
<dbReference type="InterPro" id="IPR013249">
    <property type="entry name" value="RNA_pol_sigma70_r4_t2"/>
</dbReference>